<keyword evidence="1" id="KW-1133">Transmembrane helix</keyword>
<name>A0A923NDQ1_9BACT</name>
<sequence length="242" mass="27861">MEKIDIKEIWKSSREQEQQTKKYSMEAIHHYVSQRSRRTSSSVRWSIFLDIALKGFVLIGLVYLAQIQVLQYPFQVVVWSLFAATLLLIVVEFMFIKKLSSIRDTDAVLQNLSSKLNYLQTTQKRFILFSALSSPLLVLCGFLLYYYLKYNSILLESPVKDPVPYIILAIAFAISYVAQSIQNNQQITDLKEMLEDVHDETKASGKISAMKASQKKRIIVFTILALLGLLVLLFFLSNWFIA</sequence>
<feature type="transmembrane region" description="Helical" evidence="1">
    <location>
        <begin position="45"/>
        <end position="64"/>
    </location>
</feature>
<organism evidence="2 3">
    <name type="scientific">Pontibacter cellulosilyticus</name>
    <dbReference type="NCBI Taxonomy" id="1720253"/>
    <lineage>
        <taxon>Bacteria</taxon>
        <taxon>Pseudomonadati</taxon>
        <taxon>Bacteroidota</taxon>
        <taxon>Cytophagia</taxon>
        <taxon>Cytophagales</taxon>
        <taxon>Hymenobacteraceae</taxon>
        <taxon>Pontibacter</taxon>
    </lineage>
</organism>
<dbReference type="AlphaFoldDB" id="A0A923NDQ1"/>
<feature type="transmembrane region" description="Helical" evidence="1">
    <location>
        <begin position="76"/>
        <end position="96"/>
    </location>
</feature>
<protein>
    <submittedName>
        <fullName evidence="2">Uncharacterized protein</fullName>
    </submittedName>
</protein>
<feature type="transmembrane region" description="Helical" evidence="1">
    <location>
        <begin position="126"/>
        <end position="148"/>
    </location>
</feature>
<reference evidence="2" key="1">
    <citation type="submission" date="2020-08" db="EMBL/GenBank/DDBJ databases">
        <title>Pontibacter sp. SD6 16S ribosomal RNA gene Genome sequencing and assembly.</title>
        <authorList>
            <person name="Kang M."/>
        </authorList>
    </citation>
    <scope>NUCLEOTIDE SEQUENCE</scope>
    <source>
        <strain evidence="2">SD6</strain>
    </source>
</reference>
<comment type="caution">
    <text evidence="2">The sequence shown here is derived from an EMBL/GenBank/DDBJ whole genome shotgun (WGS) entry which is preliminary data.</text>
</comment>
<evidence type="ECO:0000256" key="1">
    <source>
        <dbReference type="SAM" id="Phobius"/>
    </source>
</evidence>
<keyword evidence="3" id="KW-1185">Reference proteome</keyword>
<keyword evidence="1" id="KW-0812">Transmembrane</keyword>
<evidence type="ECO:0000313" key="2">
    <source>
        <dbReference type="EMBL" id="MBC5995045.1"/>
    </source>
</evidence>
<gene>
    <name evidence="2" type="ORF">H8S84_19520</name>
</gene>
<evidence type="ECO:0000313" key="3">
    <source>
        <dbReference type="Proteomes" id="UP000603640"/>
    </source>
</evidence>
<feature type="transmembrane region" description="Helical" evidence="1">
    <location>
        <begin position="163"/>
        <end position="181"/>
    </location>
</feature>
<feature type="transmembrane region" description="Helical" evidence="1">
    <location>
        <begin position="218"/>
        <end position="241"/>
    </location>
</feature>
<dbReference type="Proteomes" id="UP000603640">
    <property type="component" value="Unassembled WGS sequence"/>
</dbReference>
<dbReference type="EMBL" id="JACRVF010000008">
    <property type="protein sequence ID" value="MBC5995045.1"/>
    <property type="molecule type" value="Genomic_DNA"/>
</dbReference>
<proteinExistence type="predicted"/>
<keyword evidence="1" id="KW-0472">Membrane</keyword>
<accession>A0A923NDQ1</accession>
<dbReference type="RefSeq" id="WP_187069075.1">
    <property type="nucleotide sequence ID" value="NZ_JACRVF010000008.1"/>
</dbReference>